<evidence type="ECO:0000313" key="3">
    <source>
        <dbReference type="Proteomes" id="UP001500967"/>
    </source>
</evidence>
<proteinExistence type="predicted"/>
<dbReference type="EMBL" id="BAAAGX010000016">
    <property type="protein sequence ID" value="GAA0252321.1"/>
    <property type="molecule type" value="Genomic_DNA"/>
</dbReference>
<dbReference type="PANTHER" id="PTHR36302:SF1">
    <property type="entry name" value="COPPER CHAPERONE PCU(A)C"/>
    <property type="match status" value="1"/>
</dbReference>
<dbReference type="Pfam" id="PF04314">
    <property type="entry name" value="PCuAC"/>
    <property type="match status" value="1"/>
</dbReference>
<dbReference type="Gene3D" id="2.60.40.1890">
    <property type="entry name" value="PCu(A)C copper chaperone"/>
    <property type="match status" value="1"/>
</dbReference>
<dbReference type="InterPro" id="IPR058248">
    <property type="entry name" value="Lxx211020-like"/>
</dbReference>
<dbReference type="PANTHER" id="PTHR36302">
    <property type="entry name" value="BLR7088 PROTEIN"/>
    <property type="match status" value="1"/>
</dbReference>
<evidence type="ECO:0000256" key="1">
    <source>
        <dbReference type="SAM" id="SignalP"/>
    </source>
</evidence>
<dbReference type="RefSeq" id="WP_344650557.1">
    <property type="nucleotide sequence ID" value="NZ_BAAAGX010000016.1"/>
</dbReference>
<dbReference type="Proteomes" id="UP001500967">
    <property type="component" value="Unassembled WGS sequence"/>
</dbReference>
<feature type="signal peptide" evidence="1">
    <location>
        <begin position="1"/>
        <end position="31"/>
    </location>
</feature>
<dbReference type="InterPro" id="IPR036182">
    <property type="entry name" value="PCuAC_sf"/>
</dbReference>
<feature type="chain" id="PRO_5046019460" description="Copper chaperone PCu(A)C" evidence="1">
    <location>
        <begin position="32"/>
        <end position="184"/>
    </location>
</feature>
<organism evidence="2 3">
    <name type="scientific">Cryptosporangium japonicum</name>
    <dbReference type="NCBI Taxonomy" id="80872"/>
    <lineage>
        <taxon>Bacteria</taxon>
        <taxon>Bacillati</taxon>
        <taxon>Actinomycetota</taxon>
        <taxon>Actinomycetes</taxon>
        <taxon>Cryptosporangiales</taxon>
        <taxon>Cryptosporangiaceae</taxon>
        <taxon>Cryptosporangium</taxon>
    </lineage>
</organism>
<accession>A0ABN0UJ58</accession>
<name>A0ABN0UJ58_9ACTN</name>
<keyword evidence="1" id="KW-0732">Signal</keyword>
<dbReference type="PROSITE" id="PS51257">
    <property type="entry name" value="PROKAR_LIPOPROTEIN"/>
    <property type="match status" value="1"/>
</dbReference>
<reference evidence="2 3" key="1">
    <citation type="journal article" date="2019" name="Int. J. Syst. Evol. Microbiol.">
        <title>The Global Catalogue of Microorganisms (GCM) 10K type strain sequencing project: providing services to taxonomists for standard genome sequencing and annotation.</title>
        <authorList>
            <consortium name="The Broad Institute Genomics Platform"/>
            <consortium name="The Broad Institute Genome Sequencing Center for Infectious Disease"/>
            <person name="Wu L."/>
            <person name="Ma J."/>
        </authorList>
    </citation>
    <scope>NUCLEOTIDE SEQUENCE [LARGE SCALE GENOMIC DNA]</scope>
    <source>
        <strain evidence="2 3">JCM 10425</strain>
    </source>
</reference>
<evidence type="ECO:0000313" key="2">
    <source>
        <dbReference type="EMBL" id="GAA0252321.1"/>
    </source>
</evidence>
<protein>
    <recommendedName>
        <fullName evidence="4">Copper chaperone PCu(A)C</fullName>
    </recommendedName>
</protein>
<gene>
    <name evidence="2" type="ORF">GCM10009539_41870</name>
</gene>
<comment type="caution">
    <text evidence="2">The sequence shown here is derived from an EMBL/GenBank/DDBJ whole genome shotgun (WGS) entry which is preliminary data.</text>
</comment>
<dbReference type="SUPFAM" id="SSF110087">
    <property type="entry name" value="DR1885-like metal-binding protein"/>
    <property type="match status" value="1"/>
</dbReference>
<sequence length="184" mass="18715">MSLRTRRASVLPALGLTLALLATGCSGDSTATTASAGKPAAPASSAAPAAAITITDPWIKAADQGMTAAFGTLVNTTDEPLTIVGASSDVSAMELHEMTMKDGAMIMRPKEGGFVLPAKGTHELSPGGDHLMFMDLTSPVRAGDEVAFTLTLADGSTVPFTAVAKPYSGAEESYAPDGGMDMHE</sequence>
<evidence type="ECO:0008006" key="4">
    <source>
        <dbReference type="Google" id="ProtNLM"/>
    </source>
</evidence>
<keyword evidence="3" id="KW-1185">Reference proteome</keyword>
<dbReference type="InterPro" id="IPR007410">
    <property type="entry name" value="LpqE-like"/>
</dbReference>